<keyword evidence="4" id="KW-1003">Cell membrane</keyword>
<dbReference type="Pfam" id="PF02028">
    <property type="entry name" value="BCCT"/>
    <property type="match status" value="1"/>
</dbReference>
<keyword evidence="7 8" id="KW-0472">Membrane</keyword>
<evidence type="ECO:0000256" key="3">
    <source>
        <dbReference type="ARBA" id="ARBA00022448"/>
    </source>
</evidence>
<protein>
    <submittedName>
        <fullName evidence="9">BCCT family transporter</fullName>
    </submittedName>
</protein>
<evidence type="ECO:0000256" key="6">
    <source>
        <dbReference type="ARBA" id="ARBA00022989"/>
    </source>
</evidence>
<dbReference type="RefSeq" id="WP_341543016.1">
    <property type="nucleotide sequence ID" value="NZ_JBAKAP010000157.1"/>
</dbReference>
<comment type="caution">
    <text evidence="9">The sequence shown here is derived from an EMBL/GenBank/DDBJ whole genome shotgun (WGS) entry which is preliminary data.</text>
</comment>
<organism evidence="9 10">
    <name type="scientific">Cobetia marina</name>
    <name type="common">Deleya marina</name>
    <dbReference type="NCBI Taxonomy" id="28258"/>
    <lineage>
        <taxon>Bacteria</taxon>
        <taxon>Pseudomonadati</taxon>
        <taxon>Pseudomonadota</taxon>
        <taxon>Gammaproteobacteria</taxon>
        <taxon>Oceanospirillales</taxon>
        <taxon>Halomonadaceae</taxon>
        <taxon>Cobetia</taxon>
    </lineage>
</organism>
<reference evidence="9 10" key="1">
    <citation type="submission" date="2024-02" db="EMBL/GenBank/DDBJ databases">
        <title>Bacteria isolated from the canopy kelp, Nereocystis luetkeana.</title>
        <authorList>
            <person name="Pfister C.A."/>
            <person name="Younker I.T."/>
            <person name="Light S.H."/>
        </authorList>
    </citation>
    <scope>NUCLEOTIDE SEQUENCE [LARGE SCALE GENOMIC DNA]</scope>
    <source>
        <strain evidence="9 10">TI.5.07</strain>
    </source>
</reference>
<proteinExistence type="inferred from homology"/>
<evidence type="ECO:0000256" key="8">
    <source>
        <dbReference type="SAM" id="Phobius"/>
    </source>
</evidence>
<feature type="non-terminal residue" evidence="9">
    <location>
        <position position="1"/>
    </location>
</feature>
<evidence type="ECO:0000256" key="7">
    <source>
        <dbReference type="ARBA" id="ARBA00023136"/>
    </source>
</evidence>
<keyword evidence="5 8" id="KW-0812">Transmembrane</keyword>
<dbReference type="Proteomes" id="UP001378242">
    <property type="component" value="Unassembled WGS sequence"/>
</dbReference>
<keyword evidence="10" id="KW-1185">Reference proteome</keyword>
<dbReference type="InterPro" id="IPR000060">
    <property type="entry name" value="BCCT_transptr"/>
</dbReference>
<dbReference type="PANTHER" id="PTHR30047:SF7">
    <property type="entry name" value="HIGH-AFFINITY CHOLINE TRANSPORT PROTEIN"/>
    <property type="match status" value="1"/>
</dbReference>
<feature type="non-terminal residue" evidence="9">
    <location>
        <position position="71"/>
    </location>
</feature>
<feature type="transmembrane region" description="Helical" evidence="8">
    <location>
        <begin position="25"/>
        <end position="51"/>
    </location>
</feature>
<keyword evidence="6 8" id="KW-1133">Transmembrane helix</keyword>
<evidence type="ECO:0000313" key="9">
    <source>
        <dbReference type="EMBL" id="MEL0618742.1"/>
    </source>
</evidence>
<dbReference type="PANTHER" id="PTHR30047">
    <property type="entry name" value="HIGH-AFFINITY CHOLINE TRANSPORT PROTEIN-RELATED"/>
    <property type="match status" value="1"/>
</dbReference>
<accession>A0ABU9GKV6</accession>
<dbReference type="EMBL" id="JBAKAP010000157">
    <property type="protein sequence ID" value="MEL0618742.1"/>
    <property type="molecule type" value="Genomic_DNA"/>
</dbReference>
<evidence type="ECO:0000256" key="2">
    <source>
        <dbReference type="ARBA" id="ARBA00005658"/>
    </source>
</evidence>
<evidence type="ECO:0000313" key="10">
    <source>
        <dbReference type="Proteomes" id="UP001378242"/>
    </source>
</evidence>
<evidence type="ECO:0000256" key="4">
    <source>
        <dbReference type="ARBA" id="ARBA00022475"/>
    </source>
</evidence>
<keyword evidence="3" id="KW-0813">Transport</keyword>
<gene>
    <name evidence="9" type="ORF">V6243_18160</name>
</gene>
<name>A0ABU9GKV6_COBMA</name>
<sequence>WFIGYGPLMAIFVARISRGRTLRQMVLLIAVISPLVTCQWFTIIGGSGLAFELSNPASVSAPFTAFNLPAA</sequence>
<evidence type="ECO:0000256" key="1">
    <source>
        <dbReference type="ARBA" id="ARBA00004651"/>
    </source>
</evidence>
<evidence type="ECO:0000256" key="5">
    <source>
        <dbReference type="ARBA" id="ARBA00022692"/>
    </source>
</evidence>
<comment type="subcellular location">
    <subcellularLocation>
        <location evidence="1">Cell membrane</location>
        <topology evidence="1">Multi-pass membrane protein</topology>
    </subcellularLocation>
</comment>
<comment type="similarity">
    <text evidence="2">Belongs to the BCCT transporter (TC 2.A.15) family.</text>
</comment>